<reference evidence="3 4" key="1">
    <citation type="submission" date="2019-12" db="EMBL/GenBank/DDBJ databases">
        <title>Rhizobium genotypes associated with high levels of biological nitrogen fixation by grain legumes in a temperate-maritime cropping system.</title>
        <authorList>
            <person name="Maluk M."/>
            <person name="Francesc Ferrando Molina F."/>
            <person name="Lopez Del Egido L."/>
            <person name="Lafos M."/>
            <person name="Langarica-Fuentes A."/>
            <person name="Gebre Yohannes G."/>
            <person name="Young M.W."/>
            <person name="Martin P."/>
            <person name="Gantlett R."/>
            <person name="Kenicer G."/>
            <person name="Hawes C."/>
            <person name="Begg G.S."/>
            <person name="Quilliam R.S."/>
            <person name="Squire G.R."/>
            <person name="Poole P.S."/>
            <person name="Young P.W."/>
            <person name="Iannetta P.M."/>
            <person name="James E.K."/>
        </authorList>
    </citation>
    <scope>NUCLEOTIDE SEQUENCE [LARGE SCALE GENOMIC DNA]</scope>
    <source>
        <strain evidence="3 4">JHI1118</strain>
    </source>
</reference>
<keyword evidence="2" id="KW-0472">Membrane</keyword>
<dbReference type="EMBL" id="WUEY01000027">
    <property type="protein sequence ID" value="NEI74205.1"/>
    <property type="molecule type" value="Genomic_DNA"/>
</dbReference>
<keyword evidence="2" id="KW-1133">Transmembrane helix</keyword>
<evidence type="ECO:0000256" key="2">
    <source>
        <dbReference type="SAM" id="Phobius"/>
    </source>
</evidence>
<organism evidence="3 4">
    <name type="scientific">Rhizobium lusitanum</name>
    <dbReference type="NCBI Taxonomy" id="293958"/>
    <lineage>
        <taxon>Bacteria</taxon>
        <taxon>Pseudomonadati</taxon>
        <taxon>Pseudomonadota</taxon>
        <taxon>Alphaproteobacteria</taxon>
        <taxon>Hyphomicrobiales</taxon>
        <taxon>Rhizobiaceae</taxon>
        <taxon>Rhizobium/Agrobacterium group</taxon>
        <taxon>Rhizobium</taxon>
    </lineage>
</organism>
<keyword evidence="2" id="KW-0812">Transmembrane</keyword>
<sequence>MASYLILTPPGAPSRSAVSDRYRDETRFIRDGFSWKAFVFPALWMLYHRLWLHAAAAILLQGLAVELIRQPGFFAAGAAILLAVHVLAALEGRHALSQRLIDRGWTMENLVSAHDLATAEQIHFSEVEQEPQQNIHSQNWDITATNTNTSRPGQSFGLPGYDGGR</sequence>
<protein>
    <submittedName>
        <fullName evidence="3">DUF2628 domain-containing protein</fullName>
    </submittedName>
</protein>
<evidence type="ECO:0000256" key="1">
    <source>
        <dbReference type="SAM" id="MobiDB-lite"/>
    </source>
</evidence>
<gene>
    <name evidence="3" type="ORF">GR212_32105</name>
</gene>
<dbReference type="Proteomes" id="UP000483035">
    <property type="component" value="Unassembled WGS sequence"/>
</dbReference>
<feature type="region of interest" description="Disordered" evidence="1">
    <location>
        <begin position="145"/>
        <end position="165"/>
    </location>
</feature>
<proteinExistence type="predicted"/>
<feature type="transmembrane region" description="Helical" evidence="2">
    <location>
        <begin position="37"/>
        <end position="60"/>
    </location>
</feature>
<dbReference type="InterPro" id="IPR024399">
    <property type="entry name" value="DUF2628"/>
</dbReference>
<name>A0A6L9UE13_9HYPH</name>
<evidence type="ECO:0000313" key="4">
    <source>
        <dbReference type="Proteomes" id="UP000483035"/>
    </source>
</evidence>
<evidence type="ECO:0000313" key="3">
    <source>
        <dbReference type="EMBL" id="NEI74205.1"/>
    </source>
</evidence>
<accession>A0A6L9UE13</accession>
<dbReference type="RefSeq" id="WP_163993242.1">
    <property type="nucleotide sequence ID" value="NZ_WUEY01000027.1"/>
</dbReference>
<comment type="caution">
    <text evidence="3">The sequence shown here is derived from an EMBL/GenBank/DDBJ whole genome shotgun (WGS) entry which is preliminary data.</text>
</comment>
<feature type="transmembrane region" description="Helical" evidence="2">
    <location>
        <begin position="72"/>
        <end position="90"/>
    </location>
</feature>
<dbReference type="AlphaFoldDB" id="A0A6L9UE13"/>
<dbReference type="Pfam" id="PF10947">
    <property type="entry name" value="DUF2628"/>
    <property type="match status" value="1"/>
</dbReference>